<dbReference type="AlphaFoldDB" id="A0A0F9DBU1"/>
<organism evidence="1">
    <name type="scientific">marine sediment metagenome</name>
    <dbReference type="NCBI Taxonomy" id="412755"/>
    <lineage>
        <taxon>unclassified sequences</taxon>
        <taxon>metagenomes</taxon>
        <taxon>ecological metagenomes</taxon>
    </lineage>
</organism>
<proteinExistence type="predicted"/>
<comment type="caution">
    <text evidence="1">The sequence shown here is derived from an EMBL/GenBank/DDBJ whole genome shotgun (WGS) entry which is preliminary data.</text>
</comment>
<feature type="non-terminal residue" evidence="1">
    <location>
        <position position="1"/>
    </location>
</feature>
<gene>
    <name evidence="1" type="ORF">LCGC14_2218360</name>
</gene>
<evidence type="ECO:0000313" key="1">
    <source>
        <dbReference type="EMBL" id="KKL59134.1"/>
    </source>
</evidence>
<sequence length="48" mass="5437">LRFGVYPLFVIVLWLLVQAKYARGYRRATLEVSQVGVSNVEAGEARKI</sequence>
<protein>
    <submittedName>
        <fullName evidence="1">Uncharacterized protein</fullName>
    </submittedName>
</protein>
<accession>A0A0F9DBU1</accession>
<dbReference type="EMBL" id="LAZR01029591">
    <property type="protein sequence ID" value="KKL59134.1"/>
    <property type="molecule type" value="Genomic_DNA"/>
</dbReference>
<name>A0A0F9DBU1_9ZZZZ</name>
<reference evidence="1" key="1">
    <citation type="journal article" date="2015" name="Nature">
        <title>Complex archaea that bridge the gap between prokaryotes and eukaryotes.</title>
        <authorList>
            <person name="Spang A."/>
            <person name="Saw J.H."/>
            <person name="Jorgensen S.L."/>
            <person name="Zaremba-Niedzwiedzka K."/>
            <person name="Martijn J."/>
            <person name="Lind A.E."/>
            <person name="van Eijk R."/>
            <person name="Schleper C."/>
            <person name="Guy L."/>
            <person name="Ettema T.J."/>
        </authorList>
    </citation>
    <scope>NUCLEOTIDE SEQUENCE</scope>
</reference>